<organism evidence="2 3">
    <name type="scientific">Pristionchus fissidentatus</name>
    <dbReference type="NCBI Taxonomy" id="1538716"/>
    <lineage>
        <taxon>Eukaryota</taxon>
        <taxon>Metazoa</taxon>
        <taxon>Ecdysozoa</taxon>
        <taxon>Nematoda</taxon>
        <taxon>Chromadorea</taxon>
        <taxon>Rhabditida</taxon>
        <taxon>Rhabditina</taxon>
        <taxon>Diplogasteromorpha</taxon>
        <taxon>Diplogasteroidea</taxon>
        <taxon>Neodiplogasteridae</taxon>
        <taxon>Pristionchus</taxon>
    </lineage>
</organism>
<reference evidence="2" key="1">
    <citation type="submission" date="2023-10" db="EMBL/GenBank/DDBJ databases">
        <title>Genome assembly of Pristionchus species.</title>
        <authorList>
            <person name="Yoshida K."/>
            <person name="Sommer R.J."/>
        </authorList>
    </citation>
    <scope>NUCLEOTIDE SEQUENCE</scope>
    <source>
        <strain evidence="2">RS5133</strain>
    </source>
</reference>
<feature type="region of interest" description="Disordered" evidence="1">
    <location>
        <begin position="1"/>
        <end position="25"/>
    </location>
</feature>
<dbReference type="AlphaFoldDB" id="A0AAV5V3Y1"/>
<evidence type="ECO:0000313" key="2">
    <source>
        <dbReference type="EMBL" id="GMT14096.1"/>
    </source>
</evidence>
<name>A0AAV5V3Y1_9BILA</name>
<evidence type="ECO:0000256" key="1">
    <source>
        <dbReference type="SAM" id="MobiDB-lite"/>
    </source>
</evidence>
<proteinExistence type="predicted"/>
<accession>A0AAV5V3Y1</accession>
<dbReference type="EMBL" id="BTSY01000002">
    <property type="protein sequence ID" value="GMT14096.1"/>
    <property type="molecule type" value="Genomic_DNA"/>
</dbReference>
<keyword evidence="3" id="KW-1185">Reference proteome</keyword>
<gene>
    <name evidence="2" type="ORF">PFISCL1PPCAC_5393</name>
</gene>
<evidence type="ECO:0000313" key="3">
    <source>
        <dbReference type="Proteomes" id="UP001432322"/>
    </source>
</evidence>
<sequence length="105" mass="11884">YASDDYSMTAREQLPPRPKSAQELRQPLRLWRGRVSSTSGECICNPPVLLSPVLSRPIRSASAASSPLPGRNHMGSDSDGDLNVVWRLPQNRRSMDRRQFKFTKF</sequence>
<feature type="non-terminal residue" evidence="2">
    <location>
        <position position="1"/>
    </location>
</feature>
<feature type="non-terminal residue" evidence="2">
    <location>
        <position position="105"/>
    </location>
</feature>
<comment type="caution">
    <text evidence="2">The sequence shown here is derived from an EMBL/GenBank/DDBJ whole genome shotgun (WGS) entry which is preliminary data.</text>
</comment>
<protein>
    <submittedName>
        <fullName evidence="2">Uncharacterized protein</fullName>
    </submittedName>
</protein>
<dbReference type="Proteomes" id="UP001432322">
    <property type="component" value="Unassembled WGS sequence"/>
</dbReference>
<feature type="region of interest" description="Disordered" evidence="1">
    <location>
        <begin position="60"/>
        <end position="82"/>
    </location>
</feature>